<dbReference type="EMBL" id="JAYMYS010000006">
    <property type="protein sequence ID" value="KAK7390302.1"/>
    <property type="molecule type" value="Genomic_DNA"/>
</dbReference>
<dbReference type="InterPro" id="IPR032675">
    <property type="entry name" value="LRR_dom_sf"/>
</dbReference>
<dbReference type="SUPFAM" id="SSF52058">
    <property type="entry name" value="L domain-like"/>
    <property type="match status" value="2"/>
</dbReference>
<dbReference type="InterPro" id="IPR035897">
    <property type="entry name" value="Toll_tir_struct_dom_sf"/>
</dbReference>
<gene>
    <name evidence="4" type="ORF">VNO78_25604</name>
</gene>
<evidence type="ECO:0000256" key="2">
    <source>
        <dbReference type="SAM" id="Phobius"/>
    </source>
</evidence>
<dbReference type="AlphaFoldDB" id="A0AAN9S6T9"/>
<dbReference type="PANTHER" id="PTHR11017">
    <property type="entry name" value="LEUCINE-RICH REPEAT-CONTAINING PROTEIN"/>
    <property type="match status" value="1"/>
</dbReference>
<dbReference type="Gene3D" id="3.80.10.10">
    <property type="entry name" value="Ribonuclease Inhibitor"/>
    <property type="match status" value="2"/>
</dbReference>
<dbReference type="SMART" id="SM00255">
    <property type="entry name" value="TIR"/>
    <property type="match status" value="1"/>
</dbReference>
<name>A0AAN9S6T9_PSOTE</name>
<keyword evidence="2" id="KW-0812">Transmembrane</keyword>
<evidence type="ECO:0000256" key="1">
    <source>
        <dbReference type="ARBA" id="ARBA00022737"/>
    </source>
</evidence>
<keyword evidence="1" id="KW-0677">Repeat</keyword>
<dbReference type="PANTHER" id="PTHR11017:SF263">
    <property type="entry name" value="ADP-RIBOSYL CYCLASE_CYCLIC ADP-RIBOSE HYDROLASE"/>
    <property type="match status" value="1"/>
</dbReference>
<dbReference type="Proteomes" id="UP001386955">
    <property type="component" value="Unassembled WGS sequence"/>
</dbReference>
<dbReference type="GO" id="GO:0007165">
    <property type="term" value="P:signal transduction"/>
    <property type="evidence" value="ECO:0007669"/>
    <property type="project" value="InterPro"/>
</dbReference>
<dbReference type="Pfam" id="PF01582">
    <property type="entry name" value="TIR"/>
    <property type="match status" value="1"/>
</dbReference>
<keyword evidence="2" id="KW-1133">Transmembrane helix</keyword>
<dbReference type="InterPro" id="IPR044974">
    <property type="entry name" value="Disease_R_plants"/>
</dbReference>
<dbReference type="Pfam" id="PF23282">
    <property type="entry name" value="WHD_ROQ1"/>
    <property type="match status" value="1"/>
</dbReference>
<dbReference type="PROSITE" id="PS50104">
    <property type="entry name" value="TIR"/>
    <property type="match status" value="1"/>
</dbReference>
<dbReference type="GO" id="GO:0006952">
    <property type="term" value="P:defense response"/>
    <property type="evidence" value="ECO:0007669"/>
    <property type="project" value="InterPro"/>
</dbReference>
<feature type="transmembrane region" description="Helical" evidence="2">
    <location>
        <begin position="44"/>
        <end position="66"/>
    </location>
</feature>
<dbReference type="InterPro" id="IPR058192">
    <property type="entry name" value="WHD_ROQ1-like"/>
</dbReference>
<sequence length="910" mass="104960">MVHPSLLQEVRIKKEVLAVFHVALAYTEGDFAVQPRMKTVSEKLWNIMLEFCSVLALGLVTLMFIYRKYNINLNTNSMAREIVRQESRDDLGNRSRLWDPIEIYDVLKNDKGAEAIRSITAPLSTLENLKLRPNIFAKMSKLQFLDFHCKRLDHYWDFLPQGLESLPNELRYLRWVYYPLTCLPAQFSAEKLVILDLSGSLVEKLWHEVKNLVNLKKVKLRWCKYLQEMPDFSKSANLEVLDVSCCEELTSVHPSIFSLEKLEKLDLSGCSSLIKFSSDNAHLSSLLYLTLNDCEELREFSVTTENVIELDLSGICISSLPSSFGTSKQELDDISQRKYDVFINFRGKDIRHSFLGYLTEAFHQKQIYAFVDDKLEKGDEIWPSLVGAIEGSLISLTIFSENYSSSRWCLEELVKILECREKYGYTVIPKYSLTTLQNWKHALEKAADLSGIKSFDYKTEVELLGEIINIVNLALMRLVDDMKILLKDGERENSVVVGLERLKDKALITISNDNIVHMHDIIQEMGWEIVRQESVEEPGKRSRLRDPDEVYAVLKYNKGTESIRSIRTDLSVISRLKLNPDIFTKMTKLQFLYIRGEYERDDFDHFPDELRYLDGLQYLPNELRYFVWSHCPLKSLPENFSAENLVNLKNLKELKVPCSVNLKELPDLSEATNLEVLDIKGCPRLTSVSPSIFSLNKLKIMRLDYRSFTKIVMNNHVSSLSFFTLIGSIKVFKRKEISVTTETMNNEPASRMCSNVSPLSFVWQSKLEMFRKTKSNMDQCLLPSSFNNLRRERYMRVLDPWVLCLIEGGPVYVIDCQSLKHLLFSLIPEQFKGNSSDIGIHNYQELVGESVNLKNLEEVSISSFGNLKELPDHSKATNLEALIRISVFVCEFIYLFFKQAGVIGSWFLCP</sequence>
<comment type="caution">
    <text evidence="4">The sequence shown here is derived from an EMBL/GenBank/DDBJ whole genome shotgun (WGS) entry which is preliminary data.</text>
</comment>
<organism evidence="4 5">
    <name type="scientific">Psophocarpus tetragonolobus</name>
    <name type="common">Winged bean</name>
    <name type="synonym">Dolichos tetragonolobus</name>
    <dbReference type="NCBI Taxonomy" id="3891"/>
    <lineage>
        <taxon>Eukaryota</taxon>
        <taxon>Viridiplantae</taxon>
        <taxon>Streptophyta</taxon>
        <taxon>Embryophyta</taxon>
        <taxon>Tracheophyta</taxon>
        <taxon>Spermatophyta</taxon>
        <taxon>Magnoliopsida</taxon>
        <taxon>eudicotyledons</taxon>
        <taxon>Gunneridae</taxon>
        <taxon>Pentapetalae</taxon>
        <taxon>rosids</taxon>
        <taxon>fabids</taxon>
        <taxon>Fabales</taxon>
        <taxon>Fabaceae</taxon>
        <taxon>Papilionoideae</taxon>
        <taxon>50 kb inversion clade</taxon>
        <taxon>NPAAA clade</taxon>
        <taxon>indigoferoid/millettioid clade</taxon>
        <taxon>Phaseoleae</taxon>
        <taxon>Psophocarpus</taxon>
    </lineage>
</organism>
<reference evidence="4 5" key="1">
    <citation type="submission" date="2024-01" db="EMBL/GenBank/DDBJ databases">
        <title>The genomes of 5 underutilized Papilionoideae crops provide insights into root nodulation and disease resistanc.</title>
        <authorList>
            <person name="Jiang F."/>
        </authorList>
    </citation>
    <scope>NUCLEOTIDE SEQUENCE [LARGE SCALE GENOMIC DNA]</scope>
    <source>
        <strain evidence="4">DUOXIRENSHENG_FW03</strain>
        <tissue evidence="4">Leaves</tissue>
    </source>
</reference>
<evidence type="ECO:0000313" key="5">
    <source>
        <dbReference type="Proteomes" id="UP001386955"/>
    </source>
</evidence>
<dbReference type="InterPro" id="IPR000157">
    <property type="entry name" value="TIR_dom"/>
</dbReference>
<proteinExistence type="predicted"/>
<dbReference type="SUPFAM" id="SSF52200">
    <property type="entry name" value="Toll/Interleukin receptor TIR domain"/>
    <property type="match status" value="1"/>
</dbReference>
<feature type="domain" description="TIR" evidence="3">
    <location>
        <begin position="337"/>
        <end position="475"/>
    </location>
</feature>
<keyword evidence="5" id="KW-1185">Reference proteome</keyword>
<evidence type="ECO:0000313" key="4">
    <source>
        <dbReference type="EMBL" id="KAK7390302.1"/>
    </source>
</evidence>
<evidence type="ECO:0000259" key="3">
    <source>
        <dbReference type="PROSITE" id="PS50104"/>
    </source>
</evidence>
<dbReference type="Gene3D" id="3.40.50.10140">
    <property type="entry name" value="Toll/interleukin-1 receptor homology (TIR) domain"/>
    <property type="match status" value="1"/>
</dbReference>
<keyword evidence="2" id="KW-0472">Membrane</keyword>
<accession>A0AAN9S6T9</accession>
<protein>
    <recommendedName>
        <fullName evidence="3">TIR domain-containing protein</fullName>
    </recommendedName>
</protein>